<feature type="compositionally biased region" description="Basic residues" evidence="1">
    <location>
        <begin position="225"/>
        <end position="241"/>
    </location>
</feature>
<evidence type="ECO:0000313" key="3">
    <source>
        <dbReference type="Proteomes" id="UP001044222"/>
    </source>
</evidence>
<dbReference type="EMBL" id="JAFIRN010000003">
    <property type="protein sequence ID" value="KAG5853291.1"/>
    <property type="molecule type" value="Genomic_DNA"/>
</dbReference>
<gene>
    <name evidence="2" type="ORF">ANANG_G00071580</name>
</gene>
<feature type="compositionally biased region" description="Polar residues" evidence="1">
    <location>
        <begin position="81"/>
        <end position="90"/>
    </location>
</feature>
<feature type="compositionally biased region" description="Low complexity" evidence="1">
    <location>
        <begin position="242"/>
        <end position="253"/>
    </location>
</feature>
<feature type="non-terminal residue" evidence="2">
    <location>
        <position position="1"/>
    </location>
</feature>
<comment type="caution">
    <text evidence="2">The sequence shown here is derived from an EMBL/GenBank/DDBJ whole genome shotgun (WGS) entry which is preliminary data.</text>
</comment>
<keyword evidence="3" id="KW-1185">Reference proteome</keyword>
<evidence type="ECO:0000256" key="1">
    <source>
        <dbReference type="SAM" id="MobiDB-lite"/>
    </source>
</evidence>
<accession>A0A9D3MQP2</accession>
<organism evidence="2 3">
    <name type="scientific">Anguilla anguilla</name>
    <name type="common">European freshwater eel</name>
    <name type="synonym">Muraena anguilla</name>
    <dbReference type="NCBI Taxonomy" id="7936"/>
    <lineage>
        <taxon>Eukaryota</taxon>
        <taxon>Metazoa</taxon>
        <taxon>Chordata</taxon>
        <taxon>Craniata</taxon>
        <taxon>Vertebrata</taxon>
        <taxon>Euteleostomi</taxon>
        <taxon>Actinopterygii</taxon>
        <taxon>Neopterygii</taxon>
        <taxon>Teleostei</taxon>
        <taxon>Anguilliformes</taxon>
        <taxon>Anguillidae</taxon>
        <taxon>Anguilla</taxon>
    </lineage>
</organism>
<dbReference type="Proteomes" id="UP001044222">
    <property type="component" value="Unassembled WGS sequence"/>
</dbReference>
<feature type="region of interest" description="Disordered" evidence="1">
    <location>
        <begin position="201"/>
        <end position="253"/>
    </location>
</feature>
<proteinExistence type="predicted"/>
<name>A0A9D3MQP2_ANGAN</name>
<protein>
    <submittedName>
        <fullName evidence="2">Uncharacterized protein</fullName>
    </submittedName>
</protein>
<sequence>MVKWIATIAGGATHKDDEKNFITGDRKSGAFCQFPPKVGKPPAIAAIWERSCCIWPDELPSGFPRWEFGFGFGISHAPPNKMSSSAQKTSHSSRKRGGQSVRRSSYGNPFPLLSQSGVQKPTEDTGCKLLQMKRKKTQEGICFLACPEGTGVSGGWGGQGCRSGLYGARRSHVPAAHRRDAGAFLPERVFLNETMKNPLFSLASPPAAGGDRGRGSQGHGGVTARSRRGRAPPPGRSRKAPAPRARTASASPG</sequence>
<dbReference type="AlphaFoldDB" id="A0A9D3MQP2"/>
<evidence type="ECO:0000313" key="2">
    <source>
        <dbReference type="EMBL" id="KAG5853291.1"/>
    </source>
</evidence>
<feature type="region of interest" description="Disordered" evidence="1">
    <location>
        <begin position="79"/>
        <end position="122"/>
    </location>
</feature>
<reference evidence="2" key="1">
    <citation type="submission" date="2021-01" db="EMBL/GenBank/DDBJ databases">
        <title>A chromosome-scale assembly of European eel, Anguilla anguilla.</title>
        <authorList>
            <person name="Henkel C."/>
            <person name="Jong-Raadsen S.A."/>
            <person name="Dufour S."/>
            <person name="Weltzien F.-A."/>
            <person name="Palstra A.P."/>
            <person name="Pelster B."/>
            <person name="Spaink H.P."/>
            <person name="Van Den Thillart G.E."/>
            <person name="Jansen H."/>
            <person name="Zahm M."/>
            <person name="Klopp C."/>
            <person name="Cedric C."/>
            <person name="Louis A."/>
            <person name="Berthelot C."/>
            <person name="Parey E."/>
            <person name="Roest Crollius H."/>
            <person name="Montfort J."/>
            <person name="Robinson-Rechavi M."/>
            <person name="Bucao C."/>
            <person name="Bouchez O."/>
            <person name="Gislard M."/>
            <person name="Lluch J."/>
            <person name="Milhes M."/>
            <person name="Lampietro C."/>
            <person name="Lopez Roques C."/>
            <person name="Donnadieu C."/>
            <person name="Braasch I."/>
            <person name="Desvignes T."/>
            <person name="Postlethwait J."/>
            <person name="Bobe J."/>
            <person name="Guiguen Y."/>
            <person name="Dirks R."/>
        </authorList>
    </citation>
    <scope>NUCLEOTIDE SEQUENCE</scope>
    <source>
        <strain evidence="2">Tag_6206</strain>
        <tissue evidence="2">Liver</tissue>
    </source>
</reference>
<feature type="compositionally biased region" description="Polar residues" evidence="1">
    <location>
        <begin position="101"/>
        <end position="119"/>
    </location>
</feature>